<dbReference type="GO" id="GO:0004140">
    <property type="term" value="F:dephospho-CoA kinase activity"/>
    <property type="evidence" value="ECO:0007669"/>
    <property type="project" value="TreeGrafter"/>
</dbReference>
<dbReference type="SUPFAM" id="SSF52374">
    <property type="entry name" value="Nucleotidylyl transferase"/>
    <property type="match status" value="1"/>
</dbReference>
<dbReference type="GO" id="GO:0015937">
    <property type="term" value="P:coenzyme A biosynthetic process"/>
    <property type="evidence" value="ECO:0007669"/>
    <property type="project" value="TreeGrafter"/>
</dbReference>
<dbReference type="NCBIfam" id="NF001985">
    <property type="entry name" value="PRK00777.1"/>
    <property type="match status" value="1"/>
</dbReference>
<keyword evidence="4" id="KW-1185">Reference proteome</keyword>
<reference evidence="3 4" key="1">
    <citation type="submission" date="2020-12" db="EMBL/GenBank/DDBJ databases">
        <title>Metabolic potential, ecology and presence of endohyphal bacteria is reflected in genomic diversity of Mucoromycotina.</title>
        <authorList>
            <person name="Muszewska A."/>
            <person name="Okrasinska A."/>
            <person name="Steczkiewicz K."/>
            <person name="Drgas O."/>
            <person name="Orlowska M."/>
            <person name="Perlinska-Lenart U."/>
            <person name="Aleksandrzak-Piekarczyk T."/>
            <person name="Szatraj K."/>
            <person name="Zielenkiewicz U."/>
            <person name="Pilsyk S."/>
            <person name="Malc E."/>
            <person name="Mieczkowski P."/>
            <person name="Kruszewska J.S."/>
            <person name="Biernat P."/>
            <person name="Pawlowska J."/>
        </authorList>
    </citation>
    <scope>NUCLEOTIDE SEQUENCE [LARGE SCALE GENOMIC DNA]</scope>
    <source>
        <strain evidence="3 4">CBS 142.35</strain>
    </source>
</reference>
<evidence type="ECO:0000313" key="3">
    <source>
        <dbReference type="EMBL" id="KAG2226331.1"/>
    </source>
</evidence>
<sequence>MTTTAVLLLPLSSLGPVNNSQQSLVKQAVQESLRREDIKKLLILVQLPGTFTIDGQWQQLQSILCSLYVTQLNVTYAADAPLFDCTVVFDGWCNYLAGLEPSVKLMFAAEQDVSQVDSWNQQRNEAFEVHKLTAPEQEMRTSSLSSTNDNGQVFDKTIVGGTFDHIHAGHKILLTMTALLASKTIYVGVTDDVMLKSKKHRELIASTQDRIENVKGFLNVVRRGLEYIVVPITDPYGPTITEPSVQALVVSKETEKGGDACNVERAKRDFPPLAIRTIDVISSDSTAVDGQDMGALKISSTWIREYLAHRS</sequence>
<evidence type="ECO:0000259" key="2">
    <source>
        <dbReference type="Pfam" id="PF01467"/>
    </source>
</evidence>
<keyword evidence="1" id="KW-0732">Signal</keyword>
<organism evidence="3 4">
    <name type="scientific">Circinella minor</name>
    <dbReference type="NCBI Taxonomy" id="1195481"/>
    <lineage>
        <taxon>Eukaryota</taxon>
        <taxon>Fungi</taxon>
        <taxon>Fungi incertae sedis</taxon>
        <taxon>Mucoromycota</taxon>
        <taxon>Mucoromycotina</taxon>
        <taxon>Mucoromycetes</taxon>
        <taxon>Mucorales</taxon>
        <taxon>Lichtheimiaceae</taxon>
        <taxon>Circinella</taxon>
    </lineage>
</organism>
<dbReference type="AlphaFoldDB" id="A0A8H7SBX7"/>
<evidence type="ECO:0000256" key="1">
    <source>
        <dbReference type="SAM" id="SignalP"/>
    </source>
</evidence>
<comment type="caution">
    <text evidence="3">The sequence shown here is derived from an EMBL/GenBank/DDBJ whole genome shotgun (WGS) entry which is preliminary data.</text>
</comment>
<dbReference type="FunFam" id="3.40.50.620:FF:000089">
    <property type="entry name" value="Bifunctional coenzyme A synthase"/>
    <property type="match status" value="1"/>
</dbReference>
<accession>A0A8H7SBX7</accession>
<gene>
    <name evidence="3" type="ORF">INT45_006003</name>
</gene>
<dbReference type="EMBL" id="JAEPRB010000018">
    <property type="protein sequence ID" value="KAG2226331.1"/>
    <property type="molecule type" value="Genomic_DNA"/>
</dbReference>
<dbReference type="InterPro" id="IPR014729">
    <property type="entry name" value="Rossmann-like_a/b/a_fold"/>
</dbReference>
<dbReference type="OrthoDB" id="330671at2759"/>
<dbReference type="Pfam" id="PF01467">
    <property type="entry name" value="CTP_transf_like"/>
    <property type="match status" value="1"/>
</dbReference>
<feature type="domain" description="Cytidyltransferase-like" evidence="2">
    <location>
        <begin position="158"/>
        <end position="257"/>
    </location>
</feature>
<name>A0A8H7SBX7_9FUNG</name>
<protein>
    <recommendedName>
        <fullName evidence="2">Cytidyltransferase-like domain-containing protein</fullName>
    </recommendedName>
</protein>
<feature type="signal peptide" evidence="1">
    <location>
        <begin position="1"/>
        <end position="19"/>
    </location>
</feature>
<evidence type="ECO:0000313" key="4">
    <source>
        <dbReference type="Proteomes" id="UP000646827"/>
    </source>
</evidence>
<dbReference type="CDD" id="cd02164">
    <property type="entry name" value="PPAT_CoAS"/>
    <property type="match status" value="1"/>
</dbReference>
<feature type="chain" id="PRO_5035003261" description="Cytidyltransferase-like domain-containing protein" evidence="1">
    <location>
        <begin position="20"/>
        <end position="311"/>
    </location>
</feature>
<dbReference type="PANTHER" id="PTHR10695">
    <property type="entry name" value="DEPHOSPHO-COA KINASE-RELATED"/>
    <property type="match status" value="1"/>
</dbReference>
<dbReference type="NCBIfam" id="TIGR00125">
    <property type="entry name" value="cyt_tran_rel"/>
    <property type="match status" value="1"/>
</dbReference>
<proteinExistence type="predicted"/>
<dbReference type="Gene3D" id="3.40.50.620">
    <property type="entry name" value="HUPs"/>
    <property type="match status" value="1"/>
</dbReference>
<dbReference type="Proteomes" id="UP000646827">
    <property type="component" value="Unassembled WGS sequence"/>
</dbReference>
<dbReference type="PANTHER" id="PTHR10695:SF46">
    <property type="entry name" value="BIFUNCTIONAL COENZYME A SYNTHASE-RELATED"/>
    <property type="match status" value="1"/>
</dbReference>
<dbReference type="InterPro" id="IPR004821">
    <property type="entry name" value="Cyt_trans-like"/>
</dbReference>